<comment type="caution">
    <text evidence="1">The sequence shown here is derived from an EMBL/GenBank/DDBJ whole genome shotgun (WGS) entry which is preliminary data.</text>
</comment>
<dbReference type="EMBL" id="CAIY01000073">
    <property type="protein sequence ID" value="CCH68006.1"/>
    <property type="molecule type" value="Genomic_DNA"/>
</dbReference>
<evidence type="ECO:0000313" key="2">
    <source>
        <dbReference type="Proteomes" id="UP000053051"/>
    </source>
</evidence>
<protein>
    <submittedName>
        <fullName evidence="1">Cellulase M and related proteins</fullName>
    </submittedName>
</protein>
<dbReference type="InterPro" id="IPR021375">
    <property type="entry name" value="DUF2997"/>
</dbReference>
<dbReference type="Pfam" id="PF11211">
    <property type="entry name" value="DUF2997"/>
    <property type="match status" value="1"/>
</dbReference>
<keyword evidence="2" id="KW-1185">Reference proteome</keyword>
<reference evidence="2" key="2">
    <citation type="submission" date="2016-01" db="EMBL/GenBank/DDBJ databases">
        <title>Diatom-associated endosymboitic cyanobacterium lacks core nitrogen metabolism enzymes.</title>
        <authorList>
            <person name="Hilton J.A."/>
            <person name="Foster R.A."/>
            <person name="Tripp H.J."/>
            <person name="Carter B.J."/>
            <person name="Zehr J.P."/>
            <person name="Villareal T.A."/>
        </authorList>
    </citation>
    <scope>NUCLEOTIDE SEQUENCE [LARGE SCALE GENOMIC DNA]</scope>
    <source>
        <strain evidence="2">HH01</strain>
    </source>
</reference>
<proteinExistence type="predicted"/>
<name>M1X6A7_9NOST</name>
<gene>
    <name evidence="1" type="ORF">RINTHH_18510</name>
</gene>
<dbReference type="Proteomes" id="UP000053051">
    <property type="component" value="Unassembled WGS sequence"/>
</dbReference>
<evidence type="ECO:0000313" key="1">
    <source>
        <dbReference type="EMBL" id="CCH68006.1"/>
    </source>
</evidence>
<reference evidence="1 2" key="1">
    <citation type="submission" date="2012-05" db="EMBL/GenBank/DDBJ databases">
        <authorList>
            <person name="Hilton J."/>
        </authorList>
    </citation>
    <scope>NUCLEOTIDE SEQUENCE [LARGE SCALE GENOMIC DNA]</scope>
    <source>
        <strain evidence="1 2">HH01</strain>
    </source>
</reference>
<dbReference type="AlphaFoldDB" id="M1X6A7"/>
<accession>M1X6A7</accession>
<sequence>METLEFIIYPDGYVQERATGMVGNYCTVVTASIEDKLGVVVKQRQTSEYFADWAQEKSDIVNAHNIYSNW</sequence>
<dbReference type="STRING" id="1165094.RINTHH_18510"/>
<dbReference type="OrthoDB" id="541296at2"/>
<dbReference type="RefSeq" id="WP_008229927.1">
    <property type="nucleotide sequence ID" value="NZ_CAIY01000073.1"/>
</dbReference>
<organism evidence="1 2">
    <name type="scientific">Richelia intracellularis HH01</name>
    <dbReference type="NCBI Taxonomy" id="1165094"/>
    <lineage>
        <taxon>Bacteria</taxon>
        <taxon>Bacillati</taxon>
        <taxon>Cyanobacteriota</taxon>
        <taxon>Cyanophyceae</taxon>
        <taxon>Nostocales</taxon>
        <taxon>Nostocaceae</taxon>
        <taxon>Richelia</taxon>
    </lineage>
</organism>